<keyword evidence="7" id="KW-0067">ATP-binding</keyword>
<feature type="domain" description="Polymerase nucleotidyl transferase" evidence="10">
    <location>
        <begin position="12"/>
        <end position="88"/>
    </location>
</feature>
<organism evidence="11 12">
    <name type="scientific">Candidatus Berkelbacteria bacterium CG1_02_42_45</name>
    <dbReference type="NCBI Taxonomy" id="1805036"/>
    <lineage>
        <taxon>Bacteria</taxon>
        <taxon>Candidatus Berkelbacteria</taxon>
    </lineage>
</organism>
<keyword evidence="2" id="KW-1277">Toxin-antitoxin system</keyword>
<evidence type="ECO:0000256" key="9">
    <source>
        <dbReference type="ARBA" id="ARBA00038276"/>
    </source>
</evidence>
<protein>
    <recommendedName>
        <fullName evidence="10">Polymerase nucleotidyl transferase domain-containing protein</fullName>
    </recommendedName>
</protein>
<dbReference type="InterPro" id="IPR043519">
    <property type="entry name" value="NT_sf"/>
</dbReference>
<dbReference type="Gene3D" id="3.30.460.10">
    <property type="entry name" value="Beta Polymerase, domain 2"/>
    <property type="match status" value="1"/>
</dbReference>
<dbReference type="Pfam" id="PF01909">
    <property type="entry name" value="NTP_transf_2"/>
    <property type="match status" value="1"/>
</dbReference>
<evidence type="ECO:0000256" key="7">
    <source>
        <dbReference type="ARBA" id="ARBA00022840"/>
    </source>
</evidence>
<accession>A0A1J4RU12</accession>
<evidence type="ECO:0000256" key="3">
    <source>
        <dbReference type="ARBA" id="ARBA00022679"/>
    </source>
</evidence>
<dbReference type="GO" id="GO:0016779">
    <property type="term" value="F:nucleotidyltransferase activity"/>
    <property type="evidence" value="ECO:0007669"/>
    <property type="project" value="UniProtKB-KW"/>
</dbReference>
<dbReference type="SUPFAM" id="SSF81301">
    <property type="entry name" value="Nucleotidyltransferase"/>
    <property type="match status" value="1"/>
</dbReference>
<dbReference type="InterPro" id="IPR002934">
    <property type="entry name" value="Polymerase_NTP_transf_dom"/>
</dbReference>
<evidence type="ECO:0000256" key="8">
    <source>
        <dbReference type="ARBA" id="ARBA00022842"/>
    </source>
</evidence>
<evidence type="ECO:0000256" key="5">
    <source>
        <dbReference type="ARBA" id="ARBA00022723"/>
    </source>
</evidence>
<dbReference type="EMBL" id="MNUJ01000021">
    <property type="protein sequence ID" value="OIN89898.1"/>
    <property type="molecule type" value="Genomic_DNA"/>
</dbReference>
<evidence type="ECO:0000313" key="12">
    <source>
        <dbReference type="Proteomes" id="UP000182753"/>
    </source>
</evidence>
<evidence type="ECO:0000256" key="1">
    <source>
        <dbReference type="ARBA" id="ARBA00001946"/>
    </source>
</evidence>
<dbReference type="PANTHER" id="PTHR33571:SF14">
    <property type="entry name" value="PROTEIN ADENYLYLTRANSFERASE MJ0435-RELATED"/>
    <property type="match status" value="1"/>
</dbReference>
<reference evidence="11 12" key="1">
    <citation type="journal article" date="2016" name="Environ. Microbiol.">
        <title>Genomic resolution of a cold subsurface aquifer community provides metabolic insights for novel microbes adapted to high CO concentrations.</title>
        <authorList>
            <person name="Probst A.J."/>
            <person name="Castelle C.J."/>
            <person name="Singh A."/>
            <person name="Brown C.T."/>
            <person name="Anantharaman K."/>
            <person name="Sharon I."/>
            <person name="Hug L.A."/>
            <person name="Burstein D."/>
            <person name="Emerson J.B."/>
            <person name="Thomas B.C."/>
            <person name="Banfield J.F."/>
        </authorList>
    </citation>
    <scope>NUCLEOTIDE SEQUENCE [LARGE SCALE GENOMIC DNA]</scope>
    <source>
        <strain evidence="11">CG1_02_42_45</strain>
    </source>
</reference>
<comment type="cofactor">
    <cofactor evidence="1">
        <name>Mg(2+)</name>
        <dbReference type="ChEBI" id="CHEBI:18420"/>
    </cofactor>
</comment>
<dbReference type="PANTHER" id="PTHR33571">
    <property type="entry name" value="SSL8005 PROTEIN"/>
    <property type="match status" value="1"/>
</dbReference>
<keyword evidence="8" id="KW-0460">Magnesium</keyword>
<dbReference type="GO" id="GO:0005524">
    <property type="term" value="F:ATP binding"/>
    <property type="evidence" value="ECO:0007669"/>
    <property type="project" value="UniProtKB-KW"/>
</dbReference>
<dbReference type="GO" id="GO:0046872">
    <property type="term" value="F:metal ion binding"/>
    <property type="evidence" value="ECO:0007669"/>
    <property type="project" value="UniProtKB-KW"/>
</dbReference>
<keyword evidence="4" id="KW-0548">Nucleotidyltransferase</keyword>
<gene>
    <name evidence="11" type="ORF">AUJ40_01035</name>
</gene>
<keyword evidence="3" id="KW-0808">Transferase</keyword>
<proteinExistence type="inferred from homology"/>
<comment type="similarity">
    <text evidence="9">Belongs to the MntA antitoxin family.</text>
</comment>
<comment type="caution">
    <text evidence="11">The sequence shown here is derived from an EMBL/GenBank/DDBJ whole genome shotgun (WGS) entry which is preliminary data.</text>
</comment>
<evidence type="ECO:0000256" key="6">
    <source>
        <dbReference type="ARBA" id="ARBA00022741"/>
    </source>
</evidence>
<dbReference type="AlphaFoldDB" id="A0A1J4RU12"/>
<evidence type="ECO:0000313" key="11">
    <source>
        <dbReference type="EMBL" id="OIN89898.1"/>
    </source>
</evidence>
<dbReference type="InterPro" id="IPR052038">
    <property type="entry name" value="Type-VII_TA_antitoxin"/>
</dbReference>
<evidence type="ECO:0000259" key="10">
    <source>
        <dbReference type="Pfam" id="PF01909"/>
    </source>
</evidence>
<name>A0A1J4RU12_9BACT</name>
<dbReference type="Proteomes" id="UP000182753">
    <property type="component" value="Unassembled WGS sequence"/>
</dbReference>
<keyword evidence="5" id="KW-0479">Metal-binding</keyword>
<dbReference type="CDD" id="cd05403">
    <property type="entry name" value="NT_KNTase_like"/>
    <property type="match status" value="1"/>
</dbReference>
<evidence type="ECO:0000256" key="4">
    <source>
        <dbReference type="ARBA" id="ARBA00022695"/>
    </source>
</evidence>
<keyword evidence="6" id="KW-0547">Nucleotide-binding</keyword>
<evidence type="ECO:0000256" key="2">
    <source>
        <dbReference type="ARBA" id="ARBA00022649"/>
    </source>
</evidence>
<sequence length="99" mass="11368">MSEKELEQLKTKVAPILKKYGVIRAGVFGSFARGEAKKNSDIDFLIRFSRRTSLFDLGGLKIDLEEKLKKEVDLVSARAIKTNLKPYVMKDLINFYEKK</sequence>